<gene>
    <name evidence="3" type="ORF">C451_11380</name>
</gene>
<keyword evidence="2" id="KW-0472">Membrane</keyword>
<feature type="transmembrane region" description="Helical" evidence="2">
    <location>
        <begin position="42"/>
        <end position="59"/>
    </location>
</feature>
<feature type="compositionally biased region" description="Acidic residues" evidence="1">
    <location>
        <begin position="115"/>
        <end position="160"/>
    </location>
</feature>
<accession>M0N7D6</accession>
<evidence type="ECO:0000313" key="4">
    <source>
        <dbReference type="Proteomes" id="UP000011680"/>
    </source>
</evidence>
<dbReference type="EMBL" id="AOMF01000155">
    <property type="protein sequence ID" value="EMA53019.1"/>
    <property type="molecule type" value="Genomic_DNA"/>
</dbReference>
<sequence>MGRLRRGWEYYRRYTKQRTGIHAAATAALTGLGLLAYFEQWFVAVAIVAYLLPPVYLYLTGDDLAEHDRSPDDRSGRPTATGDRDSDSDGIDRDSDSDGIDRDSDSDGIDRDSDSDGTDTDSDSDGNDADADADGYDADADADGADADADGTDADADADG</sequence>
<comment type="caution">
    <text evidence="3">The sequence shown here is derived from an EMBL/GenBank/DDBJ whole genome shotgun (WGS) entry which is preliminary data.</text>
</comment>
<evidence type="ECO:0000256" key="2">
    <source>
        <dbReference type="SAM" id="Phobius"/>
    </source>
</evidence>
<dbReference type="STRING" id="1227457.C451_11380"/>
<evidence type="ECO:0000313" key="3">
    <source>
        <dbReference type="EMBL" id="EMA53019.1"/>
    </source>
</evidence>
<feature type="compositionally biased region" description="Basic and acidic residues" evidence="1">
    <location>
        <begin position="64"/>
        <end position="114"/>
    </location>
</feature>
<feature type="transmembrane region" description="Helical" evidence="2">
    <location>
        <begin position="20"/>
        <end position="36"/>
    </location>
</feature>
<dbReference type="AlphaFoldDB" id="M0N7D6"/>
<dbReference type="Proteomes" id="UP000011680">
    <property type="component" value="Unassembled WGS sequence"/>
</dbReference>
<evidence type="ECO:0000256" key="1">
    <source>
        <dbReference type="SAM" id="MobiDB-lite"/>
    </source>
</evidence>
<dbReference type="eggNOG" id="arCOG09128">
    <property type="taxonomic scope" value="Archaea"/>
</dbReference>
<organism evidence="3 4">
    <name type="scientific">Halococcus thailandensis JCM 13552</name>
    <dbReference type="NCBI Taxonomy" id="1227457"/>
    <lineage>
        <taxon>Archaea</taxon>
        <taxon>Methanobacteriati</taxon>
        <taxon>Methanobacteriota</taxon>
        <taxon>Stenosarchaea group</taxon>
        <taxon>Halobacteria</taxon>
        <taxon>Halobacteriales</taxon>
        <taxon>Halococcaceae</taxon>
        <taxon>Halococcus</taxon>
    </lineage>
</organism>
<reference evidence="3 4" key="1">
    <citation type="journal article" date="2014" name="PLoS Genet.">
        <title>Phylogenetically driven sequencing of extremely halophilic archaea reveals strategies for static and dynamic osmo-response.</title>
        <authorList>
            <person name="Becker E.A."/>
            <person name="Seitzer P.M."/>
            <person name="Tritt A."/>
            <person name="Larsen D."/>
            <person name="Krusor M."/>
            <person name="Yao A.I."/>
            <person name="Wu D."/>
            <person name="Madern D."/>
            <person name="Eisen J.A."/>
            <person name="Darling A.E."/>
            <person name="Facciotti M.T."/>
        </authorList>
    </citation>
    <scope>NUCLEOTIDE SEQUENCE [LARGE SCALE GENOMIC DNA]</scope>
    <source>
        <strain evidence="3 4">JCM 13552</strain>
    </source>
</reference>
<keyword evidence="2" id="KW-1133">Transmembrane helix</keyword>
<dbReference type="PATRIC" id="fig|1227457.3.peg.2148"/>
<proteinExistence type="predicted"/>
<feature type="region of interest" description="Disordered" evidence="1">
    <location>
        <begin position="64"/>
        <end position="160"/>
    </location>
</feature>
<keyword evidence="4" id="KW-1185">Reference proteome</keyword>
<protein>
    <submittedName>
        <fullName evidence="3">Uncharacterized protein</fullName>
    </submittedName>
</protein>
<name>M0N7D6_9EURY</name>
<keyword evidence="2" id="KW-0812">Transmembrane</keyword>